<protein>
    <submittedName>
        <fullName evidence="1">Uncharacterized protein</fullName>
    </submittedName>
</protein>
<sequence length="70" mass="7729">MSTKLPPVEKLPLALRKSVRDAWDAKKEGLEAKLSETLGVAWTVDVNPNQIYAYAKDGYAKENLGGCIHE</sequence>
<proteinExistence type="predicted"/>
<gene>
    <name evidence="1" type="ORF">O1611_g10538</name>
</gene>
<evidence type="ECO:0000313" key="1">
    <source>
        <dbReference type="EMBL" id="KAJ8119759.1"/>
    </source>
</evidence>
<accession>A0ACC2IX66</accession>
<name>A0ACC2IX66_9PEZI</name>
<reference evidence="1" key="1">
    <citation type="submission" date="2022-12" db="EMBL/GenBank/DDBJ databases">
        <title>Genome Sequence of Lasiodiplodia mahajangana.</title>
        <authorList>
            <person name="Buettner E."/>
        </authorList>
    </citation>
    <scope>NUCLEOTIDE SEQUENCE</scope>
    <source>
        <strain evidence="1">VT137</strain>
    </source>
</reference>
<dbReference type="Proteomes" id="UP001153332">
    <property type="component" value="Unassembled WGS sequence"/>
</dbReference>
<comment type="caution">
    <text evidence="1">The sequence shown here is derived from an EMBL/GenBank/DDBJ whole genome shotgun (WGS) entry which is preliminary data.</text>
</comment>
<organism evidence="1 2">
    <name type="scientific">Lasiodiplodia mahajangana</name>
    <dbReference type="NCBI Taxonomy" id="1108764"/>
    <lineage>
        <taxon>Eukaryota</taxon>
        <taxon>Fungi</taxon>
        <taxon>Dikarya</taxon>
        <taxon>Ascomycota</taxon>
        <taxon>Pezizomycotina</taxon>
        <taxon>Dothideomycetes</taxon>
        <taxon>Dothideomycetes incertae sedis</taxon>
        <taxon>Botryosphaeriales</taxon>
        <taxon>Botryosphaeriaceae</taxon>
        <taxon>Lasiodiplodia</taxon>
    </lineage>
</organism>
<dbReference type="EMBL" id="JAPUUL010004308">
    <property type="protein sequence ID" value="KAJ8119759.1"/>
    <property type="molecule type" value="Genomic_DNA"/>
</dbReference>
<keyword evidence="2" id="KW-1185">Reference proteome</keyword>
<evidence type="ECO:0000313" key="2">
    <source>
        <dbReference type="Proteomes" id="UP001153332"/>
    </source>
</evidence>